<feature type="compositionally biased region" description="Basic and acidic residues" evidence="1">
    <location>
        <begin position="153"/>
        <end position="163"/>
    </location>
</feature>
<evidence type="ECO:0000313" key="2">
    <source>
        <dbReference type="EMBL" id="CDP07372.1"/>
    </source>
</evidence>
<feature type="compositionally biased region" description="Polar residues" evidence="1">
    <location>
        <begin position="212"/>
        <end position="225"/>
    </location>
</feature>
<sequence>MSRCFPYPPPGYILSKAGNEALIESIKLQKEWEKTKADRKKEKKREKKEKKKAEEQKARQTKASQFDHDACGGESWENVKGGFLQKERKDDSEQLERSSITEEHEQPVCSQNPSYSSDSTQNSNKRKRHDPPLNATRVQGNILRIRLPSQKHIQHDSKDRDELLCSTSGRTDIPAEHKDARADPDKSCSTSLGSDLILHGLPLRSDQGLARGNSSQQPDVTSQEIVHTDSGSKRHRKLKRAVKRYTDLIENWTPPSRLSEHTEIDDEGWLFGSKHAEKQPEKKVRCSSDISCSSSSLLWPRACHLHDADIYALPYTVPF</sequence>
<dbReference type="PANTHER" id="PTHR34660">
    <property type="entry name" value="MYB-LIKE PROTEIN X"/>
    <property type="match status" value="1"/>
</dbReference>
<keyword evidence="3" id="KW-1185">Reference proteome</keyword>
<dbReference type="EMBL" id="HG739110">
    <property type="protein sequence ID" value="CDP07372.1"/>
    <property type="molecule type" value="Genomic_DNA"/>
</dbReference>
<protein>
    <submittedName>
        <fullName evidence="2">Uncharacterized protein</fullName>
    </submittedName>
</protein>
<feature type="region of interest" description="Disordered" evidence="1">
    <location>
        <begin position="203"/>
        <end position="236"/>
    </location>
</feature>
<gene>
    <name evidence="2" type="ORF">GSCOC_T00024613001</name>
</gene>
<dbReference type="Proteomes" id="UP000295252">
    <property type="component" value="Chromosome II"/>
</dbReference>
<dbReference type="AlphaFoldDB" id="A0A068UGF8"/>
<dbReference type="PANTHER" id="PTHR34660:SF7">
    <property type="entry name" value="DNA LIGASE-LIKE PROTEIN"/>
    <property type="match status" value="1"/>
</dbReference>
<dbReference type="STRING" id="49390.A0A068UGF8"/>
<feature type="compositionally biased region" description="Basic and acidic residues" evidence="1">
    <location>
        <begin position="28"/>
        <end position="40"/>
    </location>
</feature>
<feature type="compositionally biased region" description="Basic and acidic residues" evidence="1">
    <location>
        <begin position="85"/>
        <end position="106"/>
    </location>
</feature>
<evidence type="ECO:0000313" key="3">
    <source>
        <dbReference type="Proteomes" id="UP000295252"/>
    </source>
</evidence>
<dbReference type="OrthoDB" id="778084at2759"/>
<reference evidence="3" key="1">
    <citation type="journal article" date="2014" name="Science">
        <title>The coffee genome provides insight into the convergent evolution of caffeine biosynthesis.</title>
        <authorList>
            <person name="Denoeud F."/>
            <person name="Carretero-Paulet L."/>
            <person name="Dereeper A."/>
            <person name="Droc G."/>
            <person name="Guyot R."/>
            <person name="Pietrella M."/>
            <person name="Zheng C."/>
            <person name="Alberti A."/>
            <person name="Anthony F."/>
            <person name="Aprea G."/>
            <person name="Aury J.M."/>
            <person name="Bento P."/>
            <person name="Bernard M."/>
            <person name="Bocs S."/>
            <person name="Campa C."/>
            <person name="Cenci A."/>
            <person name="Combes M.C."/>
            <person name="Crouzillat D."/>
            <person name="Da Silva C."/>
            <person name="Daddiego L."/>
            <person name="De Bellis F."/>
            <person name="Dussert S."/>
            <person name="Garsmeur O."/>
            <person name="Gayraud T."/>
            <person name="Guignon V."/>
            <person name="Jahn K."/>
            <person name="Jamilloux V."/>
            <person name="Joet T."/>
            <person name="Labadie K."/>
            <person name="Lan T."/>
            <person name="Leclercq J."/>
            <person name="Lepelley M."/>
            <person name="Leroy T."/>
            <person name="Li L.T."/>
            <person name="Librado P."/>
            <person name="Lopez L."/>
            <person name="Munoz A."/>
            <person name="Noel B."/>
            <person name="Pallavicini A."/>
            <person name="Perrotta G."/>
            <person name="Poncet V."/>
            <person name="Pot D."/>
            <person name="Priyono X."/>
            <person name="Rigoreau M."/>
            <person name="Rouard M."/>
            <person name="Rozas J."/>
            <person name="Tranchant-Dubreuil C."/>
            <person name="VanBuren R."/>
            <person name="Zhang Q."/>
            <person name="Andrade A.C."/>
            <person name="Argout X."/>
            <person name="Bertrand B."/>
            <person name="de Kochko A."/>
            <person name="Graziosi G."/>
            <person name="Henry R.J."/>
            <person name="Jayarama X."/>
            <person name="Ming R."/>
            <person name="Nagai C."/>
            <person name="Rounsley S."/>
            <person name="Sankoff D."/>
            <person name="Giuliano G."/>
            <person name="Albert V.A."/>
            <person name="Wincker P."/>
            <person name="Lashermes P."/>
        </authorList>
    </citation>
    <scope>NUCLEOTIDE SEQUENCE [LARGE SCALE GENOMIC DNA]</scope>
    <source>
        <strain evidence="3">cv. DH200-94</strain>
    </source>
</reference>
<proteinExistence type="predicted"/>
<dbReference type="FunCoup" id="A0A068UGF8">
    <property type="interactions" value="90"/>
</dbReference>
<dbReference type="Gramene" id="CDP07372">
    <property type="protein sequence ID" value="CDP07372"/>
    <property type="gene ID" value="GSCOC_T00024613001"/>
</dbReference>
<feature type="compositionally biased region" description="Polar residues" evidence="1">
    <location>
        <begin position="108"/>
        <end position="123"/>
    </location>
</feature>
<dbReference type="InParanoid" id="A0A068UGF8"/>
<feature type="region of interest" description="Disordered" evidence="1">
    <location>
        <begin position="28"/>
        <end position="190"/>
    </location>
</feature>
<evidence type="ECO:0000256" key="1">
    <source>
        <dbReference type="SAM" id="MobiDB-lite"/>
    </source>
</evidence>
<feature type="compositionally biased region" description="Basic and acidic residues" evidence="1">
    <location>
        <begin position="173"/>
        <end position="186"/>
    </location>
</feature>
<organism evidence="2 3">
    <name type="scientific">Coffea canephora</name>
    <name type="common">Robusta coffee</name>
    <dbReference type="NCBI Taxonomy" id="49390"/>
    <lineage>
        <taxon>Eukaryota</taxon>
        <taxon>Viridiplantae</taxon>
        <taxon>Streptophyta</taxon>
        <taxon>Embryophyta</taxon>
        <taxon>Tracheophyta</taxon>
        <taxon>Spermatophyta</taxon>
        <taxon>Magnoliopsida</taxon>
        <taxon>eudicotyledons</taxon>
        <taxon>Gunneridae</taxon>
        <taxon>Pentapetalae</taxon>
        <taxon>asterids</taxon>
        <taxon>lamiids</taxon>
        <taxon>Gentianales</taxon>
        <taxon>Rubiaceae</taxon>
        <taxon>Ixoroideae</taxon>
        <taxon>Gardenieae complex</taxon>
        <taxon>Bertiereae - Coffeeae clade</taxon>
        <taxon>Coffeeae</taxon>
        <taxon>Coffea</taxon>
    </lineage>
</organism>
<dbReference type="PhylomeDB" id="A0A068UGF8"/>
<dbReference type="OMA" id="EHEPAVC"/>
<feature type="compositionally biased region" description="Basic residues" evidence="1">
    <location>
        <begin position="41"/>
        <end position="50"/>
    </location>
</feature>
<name>A0A068UGF8_COFCA</name>
<accession>A0A068UGF8</accession>